<proteinExistence type="predicted"/>
<organism evidence="7 8">
    <name type="scientific">Bradyrhizobium lablabi</name>
    <dbReference type="NCBI Taxonomy" id="722472"/>
    <lineage>
        <taxon>Bacteria</taxon>
        <taxon>Pseudomonadati</taxon>
        <taxon>Pseudomonadota</taxon>
        <taxon>Alphaproteobacteria</taxon>
        <taxon>Hyphomicrobiales</taxon>
        <taxon>Nitrobacteraceae</taxon>
        <taxon>Bradyrhizobium</taxon>
    </lineage>
</organism>
<dbReference type="EMBL" id="FNTI01000001">
    <property type="protein sequence ID" value="SEE09119.1"/>
    <property type="molecule type" value="Genomic_DNA"/>
</dbReference>
<feature type="transmembrane region" description="Helical" evidence="5">
    <location>
        <begin position="224"/>
        <end position="242"/>
    </location>
</feature>
<feature type="transmembrane region" description="Helical" evidence="5">
    <location>
        <begin position="181"/>
        <end position="204"/>
    </location>
</feature>
<feature type="transmembrane region" description="Helical" evidence="5">
    <location>
        <begin position="155"/>
        <end position="174"/>
    </location>
</feature>
<dbReference type="PANTHER" id="PTHR37422:SF13">
    <property type="entry name" value="LIPOPOLYSACCHARIDE BIOSYNTHESIS PROTEIN PA4999-RELATED"/>
    <property type="match status" value="1"/>
</dbReference>
<dbReference type="Pfam" id="PF04932">
    <property type="entry name" value="Wzy_C"/>
    <property type="match status" value="1"/>
</dbReference>
<feature type="domain" description="O-antigen ligase-related" evidence="6">
    <location>
        <begin position="258"/>
        <end position="427"/>
    </location>
</feature>
<evidence type="ECO:0000313" key="7">
    <source>
        <dbReference type="EMBL" id="SEE09119.1"/>
    </source>
</evidence>
<dbReference type="Proteomes" id="UP000183208">
    <property type="component" value="Unassembled WGS sequence"/>
</dbReference>
<evidence type="ECO:0000259" key="6">
    <source>
        <dbReference type="Pfam" id="PF04932"/>
    </source>
</evidence>
<feature type="transmembrane region" description="Helical" evidence="5">
    <location>
        <begin position="63"/>
        <end position="81"/>
    </location>
</feature>
<evidence type="ECO:0000313" key="8">
    <source>
        <dbReference type="Proteomes" id="UP000183208"/>
    </source>
</evidence>
<evidence type="ECO:0000256" key="5">
    <source>
        <dbReference type="SAM" id="Phobius"/>
    </source>
</evidence>
<dbReference type="GO" id="GO:0016020">
    <property type="term" value="C:membrane"/>
    <property type="evidence" value="ECO:0007669"/>
    <property type="project" value="UniProtKB-SubCell"/>
</dbReference>
<feature type="transmembrane region" description="Helical" evidence="5">
    <location>
        <begin position="249"/>
        <end position="266"/>
    </location>
</feature>
<dbReference type="InterPro" id="IPR051533">
    <property type="entry name" value="WaaL-like"/>
</dbReference>
<name>A0A1M7FLH4_9BRAD</name>
<dbReference type="GO" id="GO:0016874">
    <property type="term" value="F:ligase activity"/>
    <property type="evidence" value="ECO:0007669"/>
    <property type="project" value="UniProtKB-KW"/>
</dbReference>
<feature type="transmembrane region" description="Helical" evidence="5">
    <location>
        <begin position="303"/>
        <end position="325"/>
    </location>
</feature>
<dbReference type="RefSeq" id="WP_079586783.1">
    <property type="nucleotide sequence ID" value="NZ_FNTI01000001.1"/>
</dbReference>
<evidence type="ECO:0000256" key="3">
    <source>
        <dbReference type="ARBA" id="ARBA00022989"/>
    </source>
</evidence>
<reference evidence="7 8" key="1">
    <citation type="submission" date="2016-10" db="EMBL/GenBank/DDBJ databases">
        <authorList>
            <person name="de Groot N.N."/>
        </authorList>
    </citation>
    <scope>NUCLEOTIDE SEQUENCE [LARGE SCALE GENOMIC DNA]</scope>
    <source>
        <strain evidence="7 8">GAS522</strain>
    </source>
</reference>
<keyword evidence="7" id="KW-0436">Ligase</keyword>
<evidence type="ECO:0000256" key="2">
    <source>
        <dbReference type="ARBA" id="ARBA00022692"/>
    </source>
</evidence>
<evidence type="ECO:0000256" key="1">
    <source>
        <dbReference type="ARBA" id="ARBA00004141"/>
    </source>
</evidence>
<feature type="transmembrane region" description="Helical" evidence="5">
    <location>
        <begin position="272"/>
        <end position="291"/>
    </location>
</feature>
<gene>
    <name evidence="7" type="ORF">SAMN05444171_6225</name>
</gene>
<feature type="transmembrane region" description="Helical" evidence="5">
    <location>
        <begin position="445"/>
        <end position="462"/>
    </location>
</feature>
<accession>A0A1M7FLH4</accession>
<comment type="subcellular location">
    <subcellularLocation>
        <location evidence="1">Membrane</location>
        <topology evidence="1">Multi-pass membrane protein</topology>
    </subcellularLocation>
</comment>
<dbReference type="OrthoDB" id="7813325at2"/>
<sequence>MRADCLKVTDVWEDALAGRRSFFFDDSRGAEFSATRGSHVAVAGGSGNSVPTPRAFRANDASIAGDALLALGILLATASQLRLGNLPIGPGELCLVIWLILMLVRELNRLGPPLTPALLRLLLFWTVFAFSLSLGFLTALFIGQQYDPRWVLHDVMAYPLLVAVSCLSVVDPGAKLRLRRVSWLLITFGTASLALQVAAGWKLIDIPLIQPWFWERFRGWSSNPNQLSLLCAVLALISLHLAETATRPSGRIVAIACLILPIYVGRMTESDTFTLALVASGPIFIVLKLRAWLSERRNVIHFAFAWIIALGLPLMLASFTVVAAMDAGSLVKELSKNGGKDLGQESDLRFTLWENAMQLGMDSGMLGLGPGPHLKIPASILRAREDTEDQLENIEHPQQSSAPNFEAHNTFLDLLTQGGMIAVLSFVWILGVSVFIAYKARLAGLAALICGLSIYCMTGLIIRHPLFWFSIALCLVAEGGPQRIAAKEKARGFFS</sequence>
<keyword evidence="3 5" id="KW-1133">Transmembrane helix</keyword>
<keyword evidence="4 5" id="KW-0472">Membrane</keyword>
<keyword evidence="2 5" id="KW-0812">Transmembrane</keyword>
<feature type="transmembrane region" description="Helical" evidence="5">
    <location>
        <begin position="87"/>
        <end position="105"/>
    </location>
</feature>
<evidence type="ECO:0000256" key="4">
    <source>
        <dbReference type="ARBA" id="ARBA00023136"/>
    </source>
</evidence>
<dbReference type="AlphaFoldDB" id="A0A1M7FLH4"/>
<dbReference type="InterPro" id="IPR007016">
    <property type="entry name" value="O-antigen_ligase-rel_domated"/>
</dbReference>
<protein>
    <submittedName>
        <fullName evidence="7">O-antigen ligase</fullName>
    </submittedName>
</protein>
<dbReference type="PANTHER" id="PTHR37422">
    <property type="entry name" value="TEICHURONIC ACID BIOSYNTHESIS PROTEIN TUAE"/>
    <property type="match status" value="1"/>
</dbReference>
<feature type="transmembrane region" description="Helical" evidence="5">
    <location>
        <begin position="419"/>
        <end position="438"/>
    </location>
</feature>
<feature type="transmembrane region" description="Helical" evidence="5">
    <location>
        <begin position="117"/>
        <end position="143"/>
    </location>
</feature>